<dbReference type="InterPro" id="IPR042100">
    <property type="entry name" value="Bug_dom1"/>
</dbReference>
<evidence type="ECO:0000313" key="2">
    <source>
        <dbReference type="EMBL" id="RZS32285.1"/>
    </source>
</evidence>
<accession>A0A4Q7KDK2</accession>
<proteinExistence type="inferred from homology"/>
<dbReference type="Gene3D" id="3.40.190.150">
    <property type="entry name" value="Bordetella uptake gene, domain 1"/>
    <property type="match status" value="1"/>
</dbReference>
<name>A0A4Q7KDK2_9PSEU</name>
<protein>
    <submittedName>
        <fullName evidence="2">Putative tricarboxylic transport membrane protein</fullName>
    </submittedName>
</protein>
<keyword evidence="3" id="KW-1185">Reference proteome</keyword>
<dbReference type="InterPro" id="IPR005064">
    <property type="entry name" value="BUG"/>
</dbReference>
<organism evidence="2 3">
    <name type="scientific">Herbihabitans rhizosphaerae</name>
    <dbReference type="NCBI Taxonomy" id="1872711"/>
    <lineage>
        <taxon>Bacteria</taxon>
        <taxon>Bacillati</taxon>
        <taxon>Actinomycetota</taxon>
        <taxon>Actinomycetes</taxon>
        <taxon>Pseudonocardiales</taxon>
        <taxon>Pseudonocardiaceae</taxon>
        <taxon>Herbihabitans</taxon>
    </lineage>
</organism>
<comment type="similarity">
    <text evidence="1">Belongs to the UPF0065 (bug) family.</text>
</comment>
<dbReference type="Pfam" id="PF03401">
    <property type="entry name" value="TctC"/>
    <property type="match status" value="1"/>
</dbReference>
<comment type="caution">
    <text evidence="2">The sequence shown here is derived from an EMBL/GenBank/DDBJ whole genome shotgun (WGS) entry which is preliminary data.</text>
</comment>
<evidence type="ECO:0000313" key="3">
    <source>
        <dbReference type="Proteomes" id="UP000294257"/>
    </source>
</evidence>
<dbReference type="PIRSF" id="PIRSF017082">
    <property type="entry name" value="YflP"/>
    <property type="match status" value="1"/>
</dbReference>
<sequence length="323" mass="33622">MRTKAIVAAVVALAAVLVIPPLISSGDDGVRGLRVLVPNAPGGGYDTTARTAAKSMEEAGLGRNIEVFNLPGAGGTVGLGRLVNERGNDRLVMSMGLGVVGAVYTNHAPSSLQDTTPIARLISEPDIVVVPRNSPYRDIRALIEAWKANPGAVQVGGGSAPGGPDHLAPMLMAKAVGLAPRDVRYVPYDGGGELLASVLGGKIAFGVSGISEYRDQIQSGDLRVLAVTSGQRLAGLDAPTLKESGVDVDFTNWRGVVAPPGISDSERDRLISVFTKLHDSPQWAEALRRNGWGDSFVTGARFGEFLSAENSRVAGVLKELGLA</sequence>
<dbReference type="Gene3D" id="3.40.190.10">
    <property type="entry name" value="Periplasmic binding protein-like II"/>
    <property type="match status" value="1"/>
</dbReference>
<dbReference type="EMBL" id="SGWQ01000013">
    <property type="protein sequence ID" value="RZS32285.1"/>
    <property type="molecule type" value="Genomic_DNA"/>
</dbReference>
<dbReference type="AlphaFoldDB" id="A0A4Q7KDK2"/>
<dbReference type="SUPFAM" id="SSF53850">
    <property type="entry name" value="Periplasmic binding protein-like II"/>
    <property type="match status" value="1"/>
</dbReference>
<gene>
    <name evidence="2" type="ORF">EV193_113129</name>
</gene>
<dbReference type="PANTHER" id="PTHR42928">
    <property type="entry name" value="TRICARBOXYLATE-BINDING PROTEIN"/>
    <property type="match status" value="1"/>
</dbReference>
<reference evidence="2 3" key="1">
    <citation type="submission" date="2019-02" db="EMBL/GenBank/DDBJ databases">
        <title>Genomic Encyclopedia of Type Strains, Phase IV (KMG-IV): sequencing the most valuable type-strain genomes for metagenomic binning, comparative biology and taxonomic classification.</title>
        <authorList>
            <person name="Goeker M."/>
        </authorList>
    </citation>
    <scope>NUCLEOTIDE SEQUENCE [LARGE SCALE GENOMIC DNA]</scope>
    <source>
        <strain evidence="2 3">DSM 101727</strain>
    </source>
</reference>
<evidence type="ECO:0000256" key="1">
    <source>
        <dbReference type="ARBA" id="ARBA00006987"/>
    </source>
</evidence>
<dbReference type="PANTHER" id="PTHR42928:SF3">
    <property type="entry name" value="UPF0065 PROTEIN YFLP"/>
    <property type="match status" value="1"/>
</dbReference>
<dbReference type="CDD" id="cd07012">
    <property type="entry name" value="PBP2_Bug_TTT"/>
    <property type="match status" value="1"/>
</dbReference>
<dbReference type="Proteomes" id="UP000294257">
    <property type="component" value="Unassembled WGS sequence"/>
</dbReference>